<dbReference type="RefSeq" id="WP_061093642.1">
    <property type="nucleotide sequence ID" value="NZ_CP013927.1"/>
</dbReference>
<sequence length="118" mass="13070">MKLLELRTHLAELHNRTISPSGIVGRGYKNPRAAAANWLYRELHNLVNPNDKVDECSVKSDGKPFTTEANAMNSQLYKAAKAGTVKLLNDATVTDYGVKPTSEGDGYMAFIRYQVKRG</sequence>
<reference evidence="1 2" key="1">
    <citation type="submission" date="2015-12" db="EMBL/GenBank/DDBJ databases">
        <title>Intraspecies pangenome expansion in the marine bacterium Alteromonas.</title>
        <authorList>
            <person name="Lopez-Perez M."/>
            <person name="Rodriguez-Valera F."/>
        </authorList>
    </citation>
    <scope>NUCLEOTIDE SEQUENCE [LARGE SCALE GENOMIC DNA]</scope>
    <source>
        <strain evidence="1 2">LMG 21861</strain>
        <plasmid evidence="1 2">pASTE61-200</plasmid>
    </source>
</reference>
<dbReference type="Proteomes" id="UP000056750">
    <property type="component" value="Plasmid pASTE61-200"/>
</dbReference>
<dbReference type="EMBL" id="CP013927">
    <property type="protein sequence ID" value="AMJ76601.1"/>
    <property type="molecule type" value="Genomic_DNA"/>
</dbReference>
<organism evidence="1 2">
    <name type="scientific">Alteromonas stellipolaris</name>
    <dbReference type="NCBI Taxonomy" id="233316"/>
    <lineage>
        <taxon>Bacteria</taxon>
        <taxon>Pseudomonadati</taxon>
        <taxon>Pseudomonadota</taxon>
        <taxon>Gammaproteobacteria</taxon>
        <taxon>Alteromonadales</taxon>
        <taxon>Alteromonadaceae</taxon>
        <taxon>Alteromonas/Salinimonas group</taxon>
        <taxon>Alteromonas</taxon>
    </lineage>
</organism>
<name>A0ABM5YPY0_9ALTE</name>
<evidence type="ECO:0000313" key="2">
    <source>
        <dbReference type="Proteomes" id="UP000056750"/>
    </source>
</evidence>
<keyword evidence="1" id="KW-0614">Plasmid</keyword>
<accession>A0ABM5YPY0</accession>
<keyword evidence="2" id="KW-1185">Reference proteome</keyword>
<geneLocation type="plasmid" evidence="1 2">
    <name>pASTE61-200</name>
</geneLocation>
<proteinExistence type="predicted"/>
<protein>
    <submittedName>
        <fullName evidence="1">Uncharacterized protein</fullName>
    </submittedName>
</protein>
<gene>
    <name evidence="1" type="ORF">AVL57_00190</name>
</gene>
<evidence type="ECO:0000313" key="1">
    <source>
        <dbReference type="EMBL" id="AMJ76601.1"/>
    </source>
</evidence>